<feature type="compositionally biased region" description="Polar residues" evidence="1">
    <location>
        <begin position="1"/>
        <end position="11"/>
    </location>
</feature>
<evidence type="ECO:0000313" key="3">
    <source>
        <dbReference type="Proteomes" id="UP000031575"/>
    </source>
</evidence>
<dbReference type="PROSITE" id="PS51257">
    <property type="entry name" value="PROKAR_LIPOPROTEIN"/>
    <property type="match status" value="1"/>
</dbReference>
<organism evidence="2 3">
    <name type="scientific">Sporothrix brasiliensis 5110</name>
    <dbReference type="NCBI Taxonomy" id="1398154"/>
    <lineage>
        <taxon>Eukaryota</taxon>
        <taxon>Fungi</taxon>
        <taxon>Dikarya</taxon>
        <taxon>Ascomycota</taxon>
        <taxon>Pezizomycotina</taxon>
        <taxon>Sordariomycetes</taxon>
        <taxon>Sordariomycetidae</taxon>
        <taxon>Ophiostomatales</taxon>
        <taxon>Ophiostomataceae</taxon>
        <taxon>Sporothrix</taxon>
    </lineage>
</organism>
<feature type="region of interest" description="Disordered" evidence="1">
    <location>
        <begin position="1"/>
        <end position="23"/>
    </location>
</feature>
<dbReference type="OrthoDB" id="6133115at2759"/>
<sequence>MPFTRNFLQSIQDDETVMPSPPSSPSLMACDPFAVMPMQDDGFPLPSSPASPNVPHPRFIIPSGGSEGIRSVPLPGVRCPKCAKDGKEVWVIPGRACGYCGTACG</sequence>
<evidence type="ECO:0000313" key="2">
    <source>
        <dbReference type="EMBL" id="KIH94601.1"/>
    </source>
</evidence>
<dbReference type="RefSeq" id="XP_040622611.1">
    <property type="nucleotide sequence ID" value="XM_040764525.1"/>
</dbReference>
<accession>A0A0C2IZS7</accession>
<keyword evidence="3" id="KW-1185">Reference proteome</keyword>
<dbReference type="GeneID" id="63679446"/>
<proteinExistence type="predicted"/>
<dbReference type="VEuPathDB" id="FungiDB:SPBR_06263"/>
<dbReference type="AlphaFoldDB" id="A0A0C2IZS7"/>
<dbReference type="EMBL" id="AWTV01000004">
    <property type="protein sequence ID" value="KIH94601.1"/>
    <property type="molecule type" value="Genomic_DNA"/>
</dbReference>
<name>A0A0C2IZS7_9PEZI</name>
<evidence type="ECO:0000256" key="1">
    <source>
        <dbReference type="SAM" id="MobiDB-lite"/>
    </source>
</evidence>
<dbReference type="Proteomes" id="UP000031575">
    <property type="component" value="Unassembled WGS sequence"/>
</dbReference>
<comment type="caution">
    <text evidence="2">The sequence shown here is derived from an EMBL/GenBank/DDBJ whole genome shotgun (WGS) entry which is preliminary data.</text>
</comment>
<protein>
    <submittedName>
        <fullName evidence="2">Uncharacterized protein</fullName>
    </submittedName>
</protein>
<gene>
    <name evidence="2" type="ORF">SPBR_06263</name>
</gene>
<dbReference type="HOGENOM" id="CLU_2238341_0_0_1"/>
<reference evidence="2 3" key="1">
    <citation type="journal article" date="2014" name="BMC Genomics">
        <title>Comparative genomics of the major fungal agents of human and animal Sporotrichosis: Sporothrix schenckii and Sporothrix brasiliensis.</title>
        <authorList>
            <person name="Teixeira M.M."/>
            <person name="de Almeida L.G."/>
            <person name="Kubitschek-Barreira P."/>
            <person name="Alves F.L."/>
            <person name="Kioshima E.S."/>
            <person name="Abadio A.K."/>
            <person name="Fernandes L."/>
            <person name="Derengowski L.S."/>
            <person name="Ferreira K.S."/>
            <person name="Souza R.C."/>
            <person name="Ruiz J.C."/>
            <person name="de Andrade N.C."/>
            <person name="Paes H.C."/>
            <person name="Nicola A.M."/>
            <person name="Albuquerque P."/>
            <person name="Gerber A.L."/>
            <person name="Martins V.P."/>
            <person name="Peconick L.D."/>
            <person name="Neto A.V."/>
            <person name="Chaucanez C.B."/>
            <person name="Silva P.A."/>
            <person name="Cunha O.L."/>
            <person name="de Oliveira F.F."/>
            <person name="dos Santos T.C."/>
            <person name="Barros A.L."/>
            <person name="Soares M.A."/>
            <person name="de Oliveira L.M."/>
            <person name="Marini M.M."/>
            <person name="Villalobos-Duno H."/>
            <person name="Cunha M.M."/>
            <person name="de Hoog S."/>
            <person name="da Silveira J.F."/>
            <person name="Henrissat B."/>
            <person name="Nino-Vega G.A."/>
            <person name="Cisalpino P.S."/>
            <person name="Mora-Montes H.M."/>
            <person name="Almeida S.R."/>
            <person name="Stajich J.E."/>
            <person name="Lopes-Bezerra L.M."/>
            <person name="Vasconcelos A.T."/>
            <person name="Felipe M.S."/>
        </authorList>
    </citation>
    <scope>NUCLEOTIDE SEQUENCE [LARGE SCALE GENOMIC DNA]</scope>
    <source>
        <strain evidence="2 3">5110</strain>
    </source>
</reference>